<evidence type="ECO:0000313" key="3">
    <source>
        <dbReference type="Proteomes" id="UP000323454"/>
    </source>
</evidence>
<feature type="domain" description="AB hydrolase-1" evidence="1">
    <location>
        <begin position="3"/>
        <end position="224"/>
    </location>
</feature>
<accession>A0A5B2WZF8</accession>
<dbReference type="OrthoDB" id="2972445at2"/>
<name>A0A5B2WZF8_9PSEU</name>
<protein>
    <submittedName>
        <fullName evidence="2">Alpha/beta hydrolase</fullName>
    </submittedName>
</protein>
<evidence type="ECO:0000259" key="1">
    <source>
        <dbReference type="Pfam" id="PF12697"/>
    </source>
</evidence>
<dbReference type="Gene3D" id="3.40.50.1820">
    <property type="entry name" value="alpha/beta hydrolase"/>
    <property type="match status" value="1"/>
</dbReference>
<dbReference type="PANTHER" id="PTHR37017:SF11">
    <property type="entry name" value="ESTERASE_LIPASE_THIOESTERASE DOMAIN-CONTAINING PROTEIN"/>
    <property type="match status" value="1"/>
</dbReference>
<dbReference type="Proteomes" id="UP000323454">
    <property type="component" value="Unassembled WGS sequence"/>
</dbReference>
<dbReference type="InterPro" id="IPR052897">
    <property type="entry name" value="Sec-Metab_Biosynth_Hydrolase"/>
</dbReference>
<dbReference type="Pfam" id="PF12697">
    <property type="entry name" value="Abhydrolase_6"/>
    <property type="match status" value="1"/>
</dbReference>
<dbReference type="GO" id="GO:0016787">
    <property type="term" value="F:hydrolase activity"/>
    <property type="evidence" value="ECO:0007669"/>
    <property type="project" value="UniProtKB-KW"/>
</dbReference>
<dbReference type="InterPro" id="IPR000073">
    <property type="entry name" value="AB_hydrolase_1"/>
</dbReference>
<dbReference type="InterPro" id="IPR029058">
    <property type="entry name" value="AB_hydrolase_fold"/>
</dbReference>
<gene>
    <name evidence="2" type="ORF">F0L68_27205</name>
</gene>
<proteinExistence type="predicted"/>
<dbReference type="AlphaFoldDB" id="A0A5B2WZF8"/>
<keyword evidence="2" id="KW-0378">Hydrolase</keyword>
<comment type="caution">
    <text evidence="2">The sequence shown here is derived from an EMBL/GenBank/DDBJ whole genome shotgun (WGS) entry which is preliminary data.</text>
</comment>
<reference evidence="2 3" key="1">
    <citation type="submission" date="2019-09" db="EMBL/GenBank/DDBJ databases">
        <title>Goodfellowia gen. nov., a new genus of the Pseudonocardineae related to Actinoalloteichus, containing Goodfellowia coeruleoviolacea gen. nov., comb. nov. gen. nov., comb. nov.</title>
        <authorList>
            <person name="Labeda D."/>
        </authorList>
    </citation>
    <scope>NUCLEOTIDE SEQUENCE [LARGE SCALE GENOMIC DNA]</scope>
    <source>
        <strain evidence="2 3">AN110305</strain>
    </source>
</reference>
<dbReference type="EMBL" id="VUOB01000053">
    <property type="protein sequence ID" value="KAA2256132.1"/>
    <property type="molecule type" value="Genomic_DNA"/>
</dbReference>
<evidence type="ECO:0000313" key="2">
    <source>
        <dbReference type="EMBL" id="KAA2256132.1"/>
    </source>
</evidence>
<sequence>MDFLLVHGTTQSPASWQRLTELLERHGHRVRAADFPVDRPELLAADYARIAAEQVELAGAPLVDPVIVAHSAGGLLVPAIAAELGASRLVWLGAVVPDLLDGRSFAEEIAAASHEIFGAEWHTWTEPIAETPAISAYFLFHDCDVDSLRWALTTLRRFNPKAVIAEAPTVGPLHAPSTYVLPTGDRTLTPAWMRAAARDRLDAEIVEIGGDHCPHVSQPELVAKILLGGQASGQLEGA</sequence>
<keyword evidence="3" id="KW-1185">Reference proteome</keyword>
<organism evidence="2 3">
    <name type="scientific">Solihabitans fulvus</name>
    <dbReference type="NCBI Taxonomy" id="1892852"/>
    <lineage>
        <taxon>Bacteria</taxon>
        <taxon>Bacillati</taxon>
        <taxon>Actinomycetota</taxon>
        <taxon>Actinomycetes</taxon>
        <taxon>Pseudonocardiales</taxon>
        <taxon>Pseudonocardiaceae</taxon>
        <taxon>Solihabitans</taxon>
    </lineage>
</organism>
<dbReference type="PANTHER" id="PTHR37017">
    <property type="entry name" value="AB HYDROLASE-1 DOMAIN-CONTAINING PROTEIN-RELATED"/>
    <property type="match status" value="1"/>
</dbReference>
<dbReference type="SUPFAM" id="SSF53474">
    <property type="entry name" value="alpha/beta-Hydrolases"/>
    <property type="match status" value="1"/>
</dbReference>
<reference evidence="2 3" key="2">
    <citation type="submission" date="2019-09" db="EMBL/GenBank/DDBJ databases">
        <authorList>
            <person name="Jin C."/>
        </authorList>
    </citation>
    <scope>NUCLEOTIDE SEQUENCE [LARGE SCALE GENOMIC DNA]</scope>
    <source>
        <strain evidence="2 3">AN110305</strain>
    </source>
</reference>
<dbReference type="RefSeq" id="WP_149852662.1">
    <property type="nucleotide sequence ID" value="NZ_VUOB01000053.1"/>
</dbReference>